<keyword evidence="1" id="KW-0732">Signal</keyword>
<dbReference type="OrthoDB" id="190201at2759"/>
<evidence type="ECO:0000313" key="3">
    <source>
        <dbReference type="EMBL" id="CAG8982029.1"/>
    </source>
</evidence>
<evidence type="ECO:0000313" key="4">
    <source>
        <dbReference type="Proteomes" id="UP000701801"/>
    </source>
</evidence>
<reference evidence="3" key="1">
    <citation type="submission" date="2021-07" db="EMBL/GenBank/DDBJ databases">
        <authorList>
            <person name="Durling M."/>
        </authorList>
    </citation>
    <scope>NUCLEOTIDE SEQUENCE</scope>
</reference>
<gene>
    <name evidence="3" type="ORF">HYALB_00014038</name>
</gene>
<sequence length="396" mass="42934">MKPFTMSQISLDRLLLLALFHTSFTVANGAFIVHNYSQASASCVNYTIPVYPTSTNVIFSNASKWTNNFGLAQFSADRAGRDPNQQPPVPFLATSERSNASYTIGATFCQPKFDGTQNSSTVILASHGLGFDRSYWNIPYQPEKYSFLDFVIGQGYSVLFYDRLGVGQSSKVSGYINQLSIQESILAQLAALVKSGKYTGTLGVPKSTVLIGHSFGSIITHAVAKAKPGAADAIILTGYSNNATLVKTPILISAWQLKIANLFREAWSRLDTGYVTWVDLYSNVNTFFKAPGYTSDAAMFSEQHKQPFGITELLSGDSPGRTNFTGPVLVVAGSNDFIFCNGYCEGVLEPAAKLDFPSSSSLKTYVQPDTGHGMNFHTNATGFYKVVTDFLASNGL</sequence>
<accession>A0A9N9M0U6</accession>
<feature type="chain" id="PRO_5040171530" description="AB hydrolase-1 domain-containing protein" evidence="1">
    <location>
        <begin position="30"/>
        <end position="396"/>
    </location>
</feature>
<name>A0A9N9M0U6_9HELO</name>
<proteinExistence type="predicted"/>
<evidence type="ECO:0000256" key="1">
    <source>
        <dbReference type="SAM" id="SignalP"/>
    </source>
</evidence>
<feature type="signal peptide" evidence="1">
    <location>
        <begin position="1"/>
        <end position="29"/>
    </location>
</feature>
<dbReference type="Gene3D" id="3.40.50.1820">
    <property type="entry name" value="alpha/beta hydrolase"/>
    <property type="match status" value="1"/>
</dbReference>
<dbReference type="Pfam" id="PF12697">
    <property type="entry name" value="Abhydrolase_6"/>
    <property type="match status" value="1"/>
</dbReference>
<dbReference type="InterPro" id="IPR000073">
    <property type="entry name" value="AB_hydrolase_1"/>
</dbReference>
<comment type="caution">
    <text evidence="3">The sequence shown here is derived from an EMBL/GenBank/DDBJ whole genome shotgun (WGS) entry which is preliminary data.</text>
</comment>
<dbReference type="SUPFAM" id="SSF53474">
    <property type="entry name" value="alpha/beta-Hydrolases"/>
    <property type="match status" value="1"/>
</dbReference>
<dbReference type="AlphaFoldDB" id="A0A9N9M0U6"/>
<evidence type="ECO:0000259" key="2">
    <source>
        <dbReference type="Pfam" id="PF12697"/>
    </source>
</evidence>
<dbReference type="EMBL" id="CAJVRM010000555">
    <property type="protein sequence ID" value="CAG8982029.1"/>
    <property type="molecule type" value="Genomic_DNA"/>
</dbReference>
<dbReference type="InterPro" id="IPR029058">
    <property type="entry name" value="AB_hydrolase_fold"/>
</dbReference>
<feature type="domain" description="AB hydrolase-1" evidence="2">
    <location>
        <begin position="123"/>
        <end position="376"/>
    </location>
</feature>
<dbReference type="Proteomes" id="UP000701801">
    <property type="component" value="Unassembled WGS sequence"/>
</dbReference>
<organism evidence="3 4">
    <name type="scientific">Hymenoscyphus albidus</name>
    <dbReference type="NCBI Taxonomy" id="595503"/>
    <lineage>
        <taxon>Eukaryota</taxon>
        <taxon>Fungi</taxon>
        <taxon>Dikarya</taxon>
        <taxon>Ascomycota</taxon>
        <taxon>Pezizomycotina</taxon>
        <taxon>Leotiomycetes</taxon>
        <taxon>Helotiales</taxon>
        <taxon>Helotiaceae</taxon>
        <taxon>Hymenoscyphus</taxon>
    </lineage>
</organism>
<protein>
    <recommendedName>
        <fullName evidence="2">AB hydrolase-1 domain-containing protein</fullName>
    </recommendedName>
</protein>
<keyword evidence="4" id="KW-1185">Reference proteome</keyword>